<evidence type="ECO:0000256" key="1">
    <source>
        <dbReference type="SAM" id="SignalP"/>
    </source>
</evidence>
<proteinExistence type="predicted"/>
<dbReference type="Pfam" id="PF04069">
    <property type="entry name" value="OpuAC"/>
    <property type="match status" value="1"/>
</dbReference>
<protein>
    <submittedName>
        <fullName evidence="3">Glycine/betaine ABC transporter substrate-binding protein</fullName>
    </submittedName>
</protein>
<dbReference type="OrthoDB" id="9781705at2"/>
<dbReference type="GO" id="GO:0043190">
    <property type="term" value="C:ATP-binding cassette (ABC) transporter complex"/>
    <property type="evidence" value="ECO:0007669"/>
    <property type="project" value="InterPro"/>
</dbReference>
<dbReference type="GO" id="GO:0022857">
    <property type="term" value="F:transmembrane transporter activity"/>
    <property type="evidence" value="ECO:0007669"/>
    <property type="project" value="InterPro"/>
</dbReference>
<comment type="caution">
    <text evidence="3">The sequence shown here is derived from an EMBL/GenBank/DDBJ whole genome shotgun (WGS) entry which is preliminary data.</text>
</comment>
<dbReference type="STRING" id="665126.ABB55_07100"/>
<reference evidence="3 4" key="2">
    <citation type="submission" date="2015-10" db="EMBL/GenBank/DDBJ databases">
        <title>Draft Genome Sequence of Prosthecomicrobium hirschii ATCC 27832.</title>
        <authorList>
            <person name="Daniel J."/>
            <person name="Givan S.A."/>
            <person name="Brun Y.V."/>
            <person name="Brown P.J."/>
        </authorList>
    </citation>
    <scope>NUCLEOTIDE SEQUENCE [LARGE SCALE GENOMIC DNA]</scope>
    <source>
        <strain evidence="3 4">16</strain>
    </source>
</reference>
<organism evidence="3 4">
    <name type="scientific">Prosthecodimorpha hirschii</name>
    <dbReference type="NCBI Taxonomy" id="665126"/>
    <lineage>
        <taxon>Bacteria</taxon>
        <taxon>Pseudomonadati</taxon>
        <taxon>Pseudomonadota</taxon>
        <taxon>Alphaproteobacteria</taxon>
        <taxon>Hyphomicrobiales</taxon>
        <taxon>Ancalomicrobiaceae</taxon>
        <taxon>Prosthecodimorpha</taxon>
    </lineage>
</organism>
<dbReference type="InterPro" id="IPR007210">
    <property type="entry name" value="ABC_Gly_betaine_transp_sub-bd"/>
</dbReference>
<reference evidence="3 4" key="1">
    <citation type="submission" date="2015-09" db="EMBL/GenBank/DDBJ databases">
        <authorList>
            <person name="Jackson K.R."/>
            <person name="Lunt B.L."/>
            <person name="Fisher J.N.B."/>
            <person name="Gardner A.V."/>
            <person name="Bailey M.E."/>
            <person name="Deus L.M."/>
            <person name="Earl A.S."/>
            <person name="Gibby P.D."/>
            <person name="Hartmann K.A."/>
            <person name="Liu J.E."/>
            <person name="Manci A.M."/>
            <person name="Nielsen D.A."/>
            <person name="Solomon M.B."/>
            <person name="Breakwell D.P."/>
            <person name="Burnett S.H."/>
            <person name="Grose J.H."/>
        </authorList>
    </citation>
    <scope>NUCLEOTIDE SEQUENCE [LARGE SCALE GENOMIC DNA]</scope>
    <source>
        <strain evidence="3 4">16</strain>
    </source>
</reference>
<dbReference type="Gene3D" id="3.40.190.10">
    <property type="entry name" value="Periplasmic binding protein-like II"/>
    <property type="match status" value="1"/>
</dbReference>
<dbReference type="SUPFAM" id="SSF53850">
    <property type="entry name" value="Periplasmic binding protein-like II"/>
    <property type="match status" value="1"/>
</dbReference>
<dbReference type="AlphaFoldDB" id="A0A0P6VLE1"/>
<keyword evidence="4" id="KW-1185">Reference proteome</keyword>
<sequence length="296" mass="32147">MLKRSLLAFACAALAVLAAPRDAAAQTVVVGGKNFTEQQIMSEMTTQLLRAKGFTVDKRAGLGTAPLRQAQEAGQIDLYWEYTGTSLINFNKITDKLDAAQTYAKVKELDAAKGLVWLQPSKANNTYALAMRKDDAAAKGIKSLSDLAAKVKGGAGYKFGCNAEFYSRADGLTPLQKTYDFEFGRDNVVRMDTGLVYQALRDSQVEVGLVFATDGRVPAFNFVILTDDKGYFPTYAMTPVVRKETLDKNPKLAEILNGLSAKLDDATMAKLNASVDVEKKTIEEVATGFLKAQSLI</sequence>
<gene>
    <name evidence="3" type="ORF">ABB55_07100</name>
</gene>
<evidence type="ECO:0000259" key="2">
    <source>
        <dbReference type="Pfam" id="PF04069"/>
    </source>
</evidence>
<feature type="chain" id="PRO_5006131609" evidence="1">
    <location>
        <begin position="26"/>
        <end position="296"/>
    </location>
</feature>
<evidence type="ECO:0000313" key="3">
    <source>
        <dbReference type="EMBL" id="KPL52024.1"/>
    </source>
</evidence>
<accession>A0A0P6VLE1</accession>
<dbReference type="CDD" id="cd13611">
    <property type="entry name" value="PBP2_YehZ"/>
    <property type="match status" value="1"/>
</dbReference>
<dbReference type="Proteomes" id="UP000048984">
    <property type="component" value="Unassembled WGS sequence"/>
</dbReference>
<dbReference type="EMBL" id="LJYW01000001">
    <property type="protein sequence ID" value="KPL52024.1"/>
    <property type="molecule type" value="Genomic_DNA"/>
</dbReference>
<evidence type="ECO:0000313" key="4">
    <source>
        <dbReference type="Proteomes" id="UP000048984"/>
    </source>
</evidence>
<dbReference type="Gene3D" id="3.40.190.120">
    <property type="entry name" value="Osmoprotection protein (prox), domain 2"/>
    <property type="match status" value="1"/>
</dbReference>
<keyword evidence="1" id="KW-0732">Signal</keyword>
<feature type="signal peptide" evidence="1">
    <location>
        <begin position="1"/>
        <end position="25"/>
    </location>
</feature>
<name>A0A0P6VLE1_9HYPH</name>
<dbReference type="RefSeq" id="WP_054358187.1">
    <property type="nucleotide sequence ID" value="NZ_JAPCYQ010000001.1"/>
</dbReference>
<feature type="domain" description="ABC-type glycine betaine transport system substrate-binding" evidence="2">
    <location>
        <begin position="27"/>
        <end position="291"/>
    </location>
</feature>